<evidence type="ECO:0000313" key="2">
    <source>
        <dbReference type="EMBL" id="EQD26262.1"/>
    </source>
</evidence>
<dbReference type="GO" id="GO:0008483">
    <property type="term" value="F:transaminase activity"/>
    <property type="evidence" value="ECO:0007669"/>
    <property type="project" value="UniProtKB-KW"/>
</dbReference>
<keyword evidence="2" id="KW-0032">Aminotransferase</keyword>
<dbReference type="InterPro" id="IPR051446">
    <property type="entry name" value="HTH_trans_reg/aminotransferase"/>
</dbReference>
<dbReference type="GO" id="GO:0030170">
    <property type="term" value="F:pyridoxal phosphate binding"/>
    <property type="evidence" value="ECO:0007669"/>
    <property type="project" value="InterPro"/>
</dbReference>
<feature type="domain" description="Aminotransferase class I/classII large" evidence="1">
    <location>
        <begin position="5"/>
        <end position="121"/>
    </location>
</feature>
<accession>T0Y2P8</accession>
<dbReference type="InterPro" id="IPR015421">
    <property type="entry name" value="PyrdxlP-dep_Trfase_major"/>
</dbReference>
<name>T0Y2P8_9ZZZZ</name>
<dbReference type="InterPro" id="IPR015424">
    <property type="entry name" value="PyrdxlP-dep_Trfase"/>
</dbReference>
<evidence type="ECO:0000259" key="1">
    <source>
        <dbReference type="Pfam" id="PF00155"/>
    </source>
</evidence>
<reference evidence="2" key="1">
    <citation type="submission" date="2013-08" db="EMBL/GenBank/DDBJ databases">
        <authorList>
            <person name="Mendez C."/>
            <person name="Richter M."/>
            <person name="Ferrer M."/>
            <person name="Sanchez J."/>
        </authorList>
    </citation>
    <scope>NUCLEOTIDE SEQUENCE</scope>
</reference>
<keyword evidence="2" id="KW-0808">Transferase</keyword>
<gene>
    <name evidence="2" type="ORF">B2A_15718</name>
</gene>
<comment type="caution">
    <text evidence="2">The sequence shown here is derived from an EMBL/GenBank/DDBJ whole genome shotgun (WGS) entry which is preliminary data.</text>
</comment>
<proteinExistence type="predicted"/>
<sequence>AADVIFYVGTFSKCMLPALRLGFLVAPDWALGALVLAKNCLDWHCSTPIQLAVAEFITDGHLARHIRKMRHIYAERRGALLMSLREKFDDWLDVVPSLYGMHVTALARTTAVDLEEVAAGLLKNNIKLHTLRRYHLGPERTQGLVFGLGTADIPGIRWGLSELYSAMSPPGGVNCLK</sequence>
<feature type="non-terminal residue" evidence="2">
    <location>
        <position position="1"/>
    </location>
</feature>
<dbReference type="PANTHER" id="PTHR46577:SF1">
    <property type="entry name" value="HTH-TYPE TRANSCRIPTIONAL REGULATORY PROTEIN GABR"/>
    <property type="match status" value="1"/>
</dbReference>
<dbReference type="InterPro" id="IPR004839">
    <property type="entry name" value="Aminotransferase_I/II_large"/>
</dbReference>
<reference evidence="2" key="2">
    <citation type="journal article" date="2014" name="ISME J.">
        <title>Microbial stratification in low pH oxic and suboxic macroscopic growths along an acid mine drainage.</title>
        <authorList>
            <person name="Mendez-Garcia C."/>
            <person name="Mesa V."/>
            <person name="Sprenger R.R."/>
            <person name="Richter M."/>
            <person name="Diez M.S."/>
            <person name="Solano J."/>
            <person name="Bargiela R."/>
            <person name="Golyshina O.V."/>
            <person name="Manteca A."/>
            <person name="Ramos J.L."/>
            <person name="Gallego J.R."/>
            <person name="Llorente I."/>
            <person name="Martins Dos Santos V.A."/>
            <person name="Jensen O.N."/>
            <person name="Pelaez A.I."/>
            <person name="Sanchez J."/>
            <person name="Ferrer M."/>
        </authorList>
    </citation>
    <scope>NUCLEOTIDE SEQUENCE</scope>
</reference>
<protein>
    <submittedName>
        <fullName evidence="2">Transcriptional regulator, GntR family with aminotransferase domain protein</fullName>
    </submittedName>
</protein>
<dbReference type="SUPFAM" id="SSF53383">
    <property type="entry name" value="PLP-dependent transferases"/>
    <property type="match status" value="1"/>
</dbReference>
<dbReference type="Pfam" id="PF00155">
    <property type="entry name" value="Aminotran_1_2"/>
    <property type="match status" value="1"/>
</dbReference>
<organism evidence="2">
    <name type="scientific">mine drainage metagenome</name>
    <dbReference type="NCBI Taxonomy" id="410659"/>
    <lineage>
        <taxon>unclassified sequences</taxon>
        <taxon>metagenomes</taxon>
        <taxon>ecological metagenomes</taxon>
    </lineage>
</organism>
<dbReference type="Gene3D" id="3.40.640.10">
    <property type="entry name" value="Type I PLP-dependent aspartate aminotransferase-like (Major domain)"/>
    <property type="match status" value="1"/>
</dbReference>
<dbReference type="AlphaFoldDB" id="T0Y2P8"/>
<dbReference type="EMBL" id="AUZZ01011423">
    <property type="protein sequence ID" value="EQD26262.1"/>
    <property type="molecule type" value="Genomic_DNA"/>
</dbReference>
<dbReference type="PANTHER" id="PTHR46577">
    <property type="entry name" value="HTH-TYPE TRANSCRIPTIONAL REGULATORY PROTEIN GABR"/>
    <property type="match status" value="1"/>
</dbReference>